<accession>A0A1Y2LWV2</accession>
<organism evidence="2 3">
    <name type="scientific">Epicoccum nigrum</name>
    <name type="common">Soil fungus</name>
    <name type="synonym">Epicoccum purpurascens</name>
    <dbReference type="NCBI Taxonomy" id="105696"/>
    <lineage>
        <taxon>Eukaryota</taxon>
        <taxon>Fungi</taxon>
        <taxon>Dikarya</taxon>
        <taxon>Ascomycota</taxon>
        <taxon>Pezizomycotina</taxon>
        <taxon>Dothideomycetes</taxon>
        <taxon>Pleosporomycetidae</taxon>
        <taxon>Pleosporales</taxon>
        <taxon>Pleosporineae</taxon>
        <taxon>Didymellaceae</taxon>
        <taxon>Epicoccum</taxon>
    </lineage>
</organism>
<sequence length="202" mass="22222">MSNYSYHYESDGEMSQYNNKPLPTPADIFSPHSWYRVYLGQVKDPNAKFLPIWMSYLKEEKSAADKELLYQQPLGGHPCPKAFLDDIIDETVPEALKVGGISLVKSAVALTEGYWYQQRKEATKANSAKAAKKRGNDSTPSGFAEASGRGSKKAKANSPDAAVSHDTGGPASGSYKQDLSEMSLWDIWRLGKKAQDACEALH</sequence>
<reference evidence="2 3" key="1">
    <citation type="journal article" date="2017" name="Genome Announc.">
        <title>Genome sequence of the saprophytic ascomycete Epicoccum nigrum ICMP 19927 strain isolated from New Zealand.</title>
        <authorList>
            <person name="Fokin M."/>
            <person name="Fleetwood D."/>
            <person name="Weir B.S."/>
            <person name="Villas-Boas S.G."/>
        </authorList>
    </citation>
    <scope>NUCLEOTIDE SEQUENCE [LARGE SCALE GENOMIC DNA]</scope>
    <source>
        <strain evidence="2 3">ICMP 19927</strain>
    </source>
</reference>
<dbReference type="Proteomes" id="UP000193240">
    <property type="component" value="Unassembled WGS sequence"/>
</dbReference>
<gene>
    <name evidence="2" type="ORF">B5807_07665</name>
</gene>
<dbReference type="AlphaFoldDB" id="A0A1Y2LWV2"/>
<proteinExistence type="predicted"/>
<evidence type="ECO:0000313" key="3">
    <source>
        <dbReference type="Proteomes" id="UP000193240"/>
    </source>
</evidence>
<name>A0A1Y2LWV2_EPING</name>
<dbReference type="InParanoid" id="A0A1Y2LWV2"/>
<protein>
    <submittedName>
        <fullName evidence="2">Uncharacterized protein</fullName>
    </submittedName>
</protein>
<feature type="region of interest" description="Disordered" evidence="1">
    <location>
        <begin position="125"/>
        <end position="176"/>
    </location>
</feature>
<evidence type="ECO:0000313" key="2">
    <source>
        <dbReference type="EMBL" id="OSS48354.1"/>
    </source>
</evidence>
<keyword evidence="3" id="KW-1185">Reference proteome</keyword>
<dbReference type="EMBL" id="KZ107846">
    <property type="protein sequence ID" value="OSS48354.1"/>
    <property type="molecule type" value="Genomic_DNA"/>
</dbReference>
<evidence type="ECO:0000256" key="1">
    <source>
        <dbReference type="SAM" id="MobiDB-lite"/>
    </source>
</evidence>